<keyword evidence="6 10" id="KW-0812">Transmembrane</keyword>
<feature type="transmembrane region" description="Helical" evidence="10">
    <location>
        <begin position="779"/>
        <end position="799"/>
    </location>
</feature>
<keyword evidence="9 10" id="KW-0472">Membrane</keyword>
<reference evidence="13 14" key="1">
    <citation type="journal article" date="2019" name="Nat. Plants">
        <title>Stout camphor tree genome fills gaps in understanding of flowering plant genome evolution.</title>
        <authorList>
            <person name="Chaw S.M."/>
            <person name="Liu Y.C."/>
            <person name="Wu Y.W."/>
            <person name="Wang H.Y."/>
            <person name="Lin C.I."/>
            <person name="Wu C.S."/>
            <person name="Ke H.M."/>
            <person name="Chang L.Y."/>
            <person name="Hsu C.Y."/>
            <person name="Yang H.T."/>
            <person name="Sudianto E."/>
            <person name="Hsu M.H."/>
            <person name="Wu K.P."/>
            <person name="Wang L.N."/>
            <person name="Leebens-Mack J.H."/>
            <person name="Tsai I.J."/>
        </authorList>
    </citation>
    <scope>NUCLEOTIDE SEQUENCE [LARGE SCALE GENOMIC DNA]</scope>
    <source>
        <strain evidence="14">cv. Chaw 1501</strain>
        <tissue evidence="13">Young leaves</tissue>
    </source>
</reference>
<dbReference type="GO" id="GO:0012505">
    <property type="term" value="C:endomembrane system"/>
    <property type="evidence" value="ECO:0007669"/>
    <property type="project" value="UniProtKB-SubCell"/>
</dbReference>
<dbReference type="AlphaFoldDB" id="A0A443PEG7"/>
<feature type="domain" description="SWEET-like" evidence="11">
    <location>
        <begin position="650"/>
        <end position="930"/>
    </location>
</feature>
<dbReference type="Pfam" id="PF11145">
    <property type="entry name" value="DUF2921"/>
    <property type="match status" value="1"/>
</dbReference>
<evidence type="ECO:0000256" key="8">
    <source>
        <dbReference type="ARBA" id="ARBA00022989"/>
    </source>
</evidence>
<dbReference type="EC" id="2.3.2.27" evidence="4"/>
<evidence type="ECO:0000313" key="14">
    <source>
        <dbReference type="Proteomes" id="UP000283530"/>
    </source>
</evidence>
<dbReference type="PANTHER" id="PTHR33389:SF18">
    <property type="entry name" value="OS01G0677900 PROTEIN"/>
    <property type="match status" value="1"/>
</dbReference>
<evidence type="ECO:0000256" key="5">
    <source>
        <dbReference type="ARBA" id="ARBA00022679"/>
    </source>
</evidence>
<comment type="catalytic activity">
    <reaction evidence="1">
        <text>S-ubiquitinyl-[E2 ubiquitin-conjugating enzyme]-L-cysteine + [acceptor protein]-L-lysine = [E2 ubiquitin-conjugating enzyme]-L-cysteine + N(6)-ubiquitinyl-[acceptor protein]-L-lysine.</text>
        <dbReference type="EC" id="2.3.2.27"/>
    </reaction>
</comment>
<dbReference type="Proteomes" id="UP000283530">
    <property type="component" value="Unassembled WGS sequence"/>
</dbReference>
<protein>
    <recommendedName>
        <fullName evidence="4">RING-type E3 ubiquitin transferase</fullName>
        <ecNumber evidence="4">2.3.2.27</ecNumber>
    </recommendedName>
</protein>
<evidence type="ECO:0000256" key="1">
    <source>
        <dbReference type="ARBA" id="ARBA00000900"/>
    </source>
</evidence>
<dbReference type="Pfam" id="PF25333">
    <property type="entry name" value="DUF2921_N"/>
    <property type="match status" value="3"/>
</dbReference>
<comment type="subcellular location">
    <subcellularLocation>
        <location evidence="2">Endomembrane system</location>
        <topology evidence="2">Multi-pass membrane protein</topology>
    </subcellularLocation>
</comment>
<dbReference type="EMBL" id="QPKB01000007">
    <property type="protein sequence ID" value="RWR89144.1"/>
    <property type="molecule type" value="Genomic_DNA"/>
</dbReference>
<keyword evidence="14" id="KW-1185">Reference proteome</keyword>
<evidence type="ECO:0000259" key="12">
    <source>
        <dbReference type="Pfam" id="PF25333"/>
    </source>
</evidence>
<feature type="transmembrane region" description="Helical" evidence="10">
    <location>
        <begin position="897"/>
        <end position="916"/>
    </location>
</feature>
<comment type="caution">
    <text evidence="13">The sequence shown here is derived from an EMBL/GenBank/DDBJ whole genome shotgun (WGS) entry which is preliminary data.</text>
</comment>
<evidence type="ECO:0000256" key="4">
    <source>
        <dbReference type="ARBA" id="ARBA00012483"/>
    </source>
</evidence>
<dbReference type="InterPro" id="IPR021319">
    <property type="entry name" value="DUF2921"/>
</dbReference>
<feature type="transmembrane region" description="Helical" evidence="10">
    <location>
        <begin position="662"/>
        <end position="683"/>
    </location>
</feature>
<dbReference type="OrthoDB" id="607498at2759"/>
<keyword evidence="7" id="KW-0833">Ubl conjugation pathway</keyword>
<dbReference type="InterPro" id="IPR057425">
    <property type="entry name" value="DUF2921_N"/>
</dbReference>
<evidence type="ECO:0000259" key="11">
    <source>
        <dbReference type="Pfam" id="PF11145"/>
    </source>
</evidence>
<comment type="pathway">
    <text evidence="3">Protein modification; protein ubiquitination.</text>
</comment>
<feature type="transmembrane region" description="Helical" evidence="10">
    <location>
        <begin position="739"/>
        <end position="758"/>
    </location>
</feature>
<feature type="domain" description="DUF2921" evidence="12">
    <location>
        <begin position="459"/>
        <end position="639"/>
    </location>
</feature>
<feature type="domain" description="DUF2921" evidence="12">
    <location>
        <begin position="274"/>
        <end position="426"/>
    </location>
</feature>
<dbReference type="PANTHER" id="PTHR33389">
    <property type="entry name" value="FAMILY PROTEIN, PUTATIVE (DUF2921)-RELATED"/>
    <property type="match status" value="1"/>
</dbReference>
<dbReference type="GO" id="GO:0061630">
    <property type="term" value="F:ubiquitin protein ligase activity"/>
    <property type="evidence" value="ECO:0007669"/>
    <property type="project" value="UniProtKB-EC"/>
</dbReference>
<sequence length="943" mass="105195">MPRTIQSITKKPRIRVSNERDHEISFILLLLLFFSIPQSFSASKIPYKPHCNSIVISSTSNGLKLDPSSFLNIQGGFFSGGEKIFPQNPRSLLSLSKSVNFRTQSLYKTETDGILQIQATLHFRGGSMHSFPRNQSFRGGGGADRRLPRFRHRLPKIFHQKGTVSFELLGFWSESSGKLCMVGTGFGYSEEGNSLELSVVFKLNYPKISNISTSVVTGSVESLDAPGSFNYFDPISVVGFSQNSYEYTMIPQAENSCFGLDDGEKSLGLEADSDPCSMFSGSARGRFKLEYGGDCAAAGNCSPVDGNLGFVPSFMTVGGLQCSGNGKLRFYLGFSNSSYHSFNVPLDPKRTLVGEGIWNGERKRLCVVGCRLLNFMDSLARTSVGDCSIRLTFRFPAVLSIRVRSSTVGRIWSTRDRNETGHFERIALRSSKTRLVAVPGLKYQYTQLGRVMTRSCGDKAMKRSGKRYPAGSSFEDMRFDMSVKYNKRDVGWGHAAPLSIGDGLFTNSYSTAVVSESESKDALPSLNNSLLNISYMVGFKLAAEYNLGGISVAQTPSGVNRQIEISAEGVYDAETGTLCMVGCRYLGWSNKNSSADSMDCEILIHVEFSPLNPEEGKQNLKGTIRSTRETSSPFYFEPLEVFSSVLYATQAKESIWRMDLEIFMVMISLTLACVFIGLQLFHVTKHLDVLPSTSLVMLIVLTLGHMIPLVLNFEAFFFGNRNRQNVLLWSGGWLEVNEVIVRLFTMVAFLLQFRLLQLTWSARLAEEGRKGLWVAEKKALNLCLLLYVVGGLIALFIHWKMEAPLEKLEFVSDSRHSIWEDLRSYAGLVLDGFLLPQILFNIFSYSKDKTLAPSFYIGTTVVRSLPHVYDAYRTHRYIPHFNTSYIYANPGGDLYSTTWNVIIPCGGLLFCIGIYLQQRFGGVFILPERFRPLDYERVPVVSG</sequence>
<evidence type="ECO:0000256" key="6">
    <source>
        <dbReference type="ARBA" id="ARBA00022692"/>
    </source>
</evidence>
<keyword evidence="5" id="KW-0808">Transferase</keyword>
<evidence type="ECO:0000256" key="9">
    <source>
        <dbReference type="ARBA" id="ARBA00023136"/>
    </source>
</evidence>
<evidence type="ECO:0000256" key="3">
    <source>
        <dbReference type="ARBA" id="ARBA00004906"/>
    </source>
</evidence>
<evidence type="ECO:0000313" key="13">
    <source>
        <dbReference type="EMBL" id="RWR89144.1"/>
    </source>
</evidence>
<proteinExistence type="predicted"/>
<organism evidence="13 14">
    <name type="scientific">Cinnamomum micranthum f. kanehirae</name>
    <dbReference type="NCBI Taxonomy" id="337451"/>
    <lineage>
        <taxon>Eukaryota</taxon>
        <taxon>Viridiplantae</taxon>
        <taxon>Streptophyta</taxon>
        <taxon>Embryophyta</taxon>
        <taxon>Tracheophyta</taxon>
        <taxon>Spermatophyta</taxon>
        <taxon>Magnoliopsida</taxon>
        <taxon>Magnoliidae</taxon>
        <taxon>Laurales</taxon>
        <taxon>Lauraceae</taxon>
        <taxon>Cinnamomum</taxon>
    </lineage>
</organism>
<evidence type="ECO:0000256" key="10">
    <source>
        <dbReference type="SAM" id="Phobius"/>
    </source>
</evidence>
<name>A0A443PEG7_9MAGN</name>
<evidence type="ECO:0000256" key="7">
    <source>
        <dbReference type="ARBA" id="ARBA00022786"/>
    </source>
</evidence>
<accession>A0A443PEG7</accession>
<keyword evidence="8 10" id="KW-1133">Transmembrane helix</keyword>
<feature type="domain" description="DUF2921" evidence="12">
    <location>
        <begin position="47"/>
        <end position="236"/>
    </location>
</feature>
<feature type="transmembrane region" description="Helical" evidence="10">
    <location>
        <begin position="695"/>
        <end position="719"/>
    </location>
</feature>
<gene>
    <name evidence="13" type="ORF">CKAN_01819300</name>
</gene>
<evidence type="ECO:0000256" key="2">
    <source>
        <dbReference type="ARBA" id="ARBA00004127"/>
    </source>
</evidence>